<dbReference type="Proteomes" id="UP000006732">
    <property type="component" value="Chromosome"/>
</dbReference>
<dbReference type="HOGENOM" id="CLU_2047465_0_0_7"/>
<gene>
    <name evidence="1" type="ordered locus">Ppro_1448</name>
</gene>
<accession>A1ANZ4</accession>
<dbReference type="EMBL" id="CP000482">
    <property type="protein sequence ID" value="ABK99064.1"/>
    <property type="molecule type" value="Genomic_DNA"/>
</dbReference>
<dbReference type="KEGG" id="ppd:Ppro_1448"/>
<sequence length="120" mass="13897">MHDRPRETVSTLQTNDVEELQAVLTIKNQLIQSLTYERDDLEQRFKEIGQKYLDLLGRHEALRQEVARMPSLEELVKLQTTIMNLEQQLKLCRRRAGAQPVCDNRSVGCDTPQMESTDKA</sequence>
<dbReference type="AlphaFoldDB" id="A1ANZ4"/>
<name>A1ANZ4_PELPD</name>
<dbReference type="RefSeq" id="WP_011735357.1">
    <property type="nucleotide sequence ID" value="NC_008609.1"/>
</dbReference>
<evidence type="ECO:0000313" key="2">
    <source>
        <dbReference type="Proteomes" id="UP000006732"/>
    </source>
</evidence>
<keyword evidence="2" id="KW-1185">Reference proteome</keyword>
<dbReference type="STRING" id="338966.Ppro_1448"/>
<evidence type="ECO:0000313" key="1">
    <source>
        <dbReference type="EMBL" id="ABK99064.1"/>
    </source>
</evidence>
<protein>
    <submittedName>
        <fullName evidence="1">Uncharacterized protein</fullName>
    </submittedName>
</protein>
<proteinExistence type="predicted"/>
<reference evidence="1 2" key="1">
    <citation type="submission" date="2006-10" db="EMBL/GenBank/DDBJ databases">
        <title>Complete sequence of chromosome of Pelobacter propionicus DSM 2379.</title>
        <authorList>
            <consortium name="US DOE Joint Genome Institute"/>
            <person name="Copeland A."/>
            <person name="Lucas S."/>
            <person name="Lapidus A."/>
            <person name="Barry K."/>
            <person name="Detter J.C."/>
            <person name="Glavina del Rio T."/>
            <person name="Hammon N."/>
            <person name="Israni S."/>
            <person name="Dalin E."/>
            <person name="Tice H."/>
            <person name="Pitluck S."/>
            <person name="Saunders E."/>
            <person name="Brettin T."/>
            <person name="Bruce D."/>
            <person name="Han C."/>
            <person name="Tapia R."/>
            <person name="Schmutz J."/>
            <person name="Larimer F."/>
            <person name="Land M."/>
            <person name="Hauser L."/>
            <person name="Kyrpides N."/>
            <person name="Kim E."/>
            <person name="Lovley D."/>
            <person name="Richardson P."/>
        </authorList>
    </citation>
    <scope>NUCLEOTIDE SEQUENCE [LARGE SCALE GENOMIC DNA]</scope>
    <source>
        <strain evidence="2">DSM 2379 / NBRC 103807 / OttBd1</strain>
    </source>
</reference>
<organism evidence="1 2">
    <name type="scientific">Pelobacter propionicus (strain DSM 2379 / NBRC 103807 / OttBd1)</name>
    <dbReference type="NCBI Taxonomy" id="338966"/>
    <lineage>
        <taxon>Bacteria</taxon>
        <taxon>Pseudomonadati</taxon>
        <taxon>Thermodesulfobacteriota</taxon>
        <taxon>Desulfuromonadia</taxon>
        <taxon>Desulfuromonadales</taxon>
        <taxon>Desulfuromonadaceae</taxon>
        <taxon>Pelobacter</taxon>
    </lineage>
</organism>